<keyword evidence="3" id="KW-1185">Reference proteome</keyword>
<dbReference type="PANTHER" id="PTHR43312">
    <property type="entry name" value="D-THREO-ALDOSE 1-DEHYDROGENASE"/>
    <property type="match status" value="1"/>
</dbReference>
<dbReference type="InterPro" id="IPR023210">
    <property type="entry name" value="NADP_OxRdtase_dom"/>
</dbReference>
<dbReference type="PRINTS" id="PR00069">
    <property type="entry name" value="ALDKETRDTASE"/>
</dbReference>
<accession>A0A552V5L9</accession>
<dbReference type="SUPFAM" id="SSF51430">
    <property type="entry name" value="NAD(P)-linked oxidoreductase"/>
    <property type="match status" value="1"/>
</dbReference>
<dbReference type="Pfam" id="PF00248">
    <property type="entry name" value="Aldo_ket_red"/>
    <property type="match status" value="1"/>
</dbReference>
<proteinExistence type="predicted"/>
<dbReference type="Gene3D" id="3.20.20.100">
    <property type="entry name" value="NADP-dependent oxidoreductase domain"/>
    <property type="match status" value="1"/>
</dbReference>
<dbReference type="OrthoDB" id="9773828at2"/>
<dbReference type="RefSeq" id="WP_143372434.1">
    <property type="nucleotide sequence ID" value="NZ_VJVZ01000003.1"/>
</dbReference>
<dbReference type="InterPro" id="IPR020471">
    <property type="entry name" value="AKR"/>
</dbReference>
<dbReference type="AlphaFoldDB" id="A0A552V5L9"/>
<gene>
    <name evidence="2" type="ORF">FMM05_05985</name>
</gene>
<reference evidence="2 3" key="1">
    <citation type="submission" date="2019-07" db="EMBL/GenBank/DDBJ databases">
        <title>Flavobacterium sp. nov., isolated from glacier ice.</title>
        <authorList>
            <person name="Liu Q."/>
            <person name="Xin Y.-H."/>
        </authorList>
    </citation>
    <scope>NUCLEOTIDE SEQUENCE [LARGE SCALE GENOMIC DNA]</scope>
    <source>
        <strain evidence="2 3">ZT4R6</strain>
    </source>
</reference>
<organism evidence="2 3">
    <name type="scientific">Flavobacterium zepuense</name>
    <dbReference type="NCBI Taxonomy" id="2593302"/>
    <lineage>
        <taxon>Bacteria</taxon>
        <taxon>Pseudomonadati</taxon>
        <taxon>Bacteroidota</taxon>
        <taxon>Flavobacteriia</taxon>
        <taxon>Flavobacteriales</taxon>
        <taxon>Flavobacteriaceae</taxon>
        <taxon>Flavobacterium</taxon>
    </lineage>
</organism>
<feature type="domain" description="NADP-dependent oxidoreductase" evidence="1">
    <location>
        <begin position="17"/>
        <end position="289"/>
    </location>
</feature>
<dbReference type="InterPro" id="IPR036812">
    <property type="entry name" value="NAD(P)_OxRdtase_dom_sf"/>
</dbReference>
<dbReference type="InterPro" id="IPR053135">
    <property type="entry name" value="AKR2_Oxidoreductase"/>
</dbReference>
<dbReference type="CDD" id="cd19086">
    <property type="entry name" value="AKR_AKR11C1"/>
    <property type="match status" value="1"/>
</dbReference>
<dbReference type="EMBL" id="VJVZ01000003">
    <property type="protein sequence ID" value="TRW25770.1"/>
    <property type="molecule type" value="Genomic_DNA"/>
</dbReference>
<dbReference type="Proteomes" id="UP000320643">
    <property type="component" value="Unassembled WGS sequence"/>
</dbReference>
<sequence length="298" mass="33069">MQYNVLKRSGLKVSEVSFGCMSLKSESADNDILISRAIEAGINLFDTADLYEKGANETLLGKALKGRRHEVLISTKVGNRWKPDGSGWDWDPSKKHILTAVDDSLRRLQTDHINLYLLHGGTTEDPIDEAIEAFERLVDSGKIRSYGLSSIRPNVIREYVNRSNISAVMTQYSLLDRRPEEETLKLLLDNEIEVLARGGLASGLLVDKPVKDYLGLTKEQVTNILTGFANALPEGRSKSETALRYVVDNEAVTTAVVGIRTLEQLEDVLASANASCLTDSQLAALRQVWPGNKYQEHR</sequence>
<name>A0A552V5L9_9FLAO</name>
<evidence type="ECO:0000259" key="1">
    <source>
        <dbReference type="Pfam" id="PF00248"/>
    </source>
</evidence>
<dbReference type="PANTHER" id="PTHR43312:SF1">
    <property type="entry name" value="NADP-DEPENDENT OXIDOREDUCTASE DOMAIN-CONTAINING PROTEIN"/>
    <property type="match status" value="1"/>
</dbReference>
<evidence type="ECO:0000313" key="2">
    <source>
        <dbReference type="EMBL" id="TRW25770.1"/>
    </source>
</evidence>
<dbReference type="GO" id="GO:0016491">
    <property type="term" value="F:oxidoreductase activity"/>
    <property type="evidence" value="ECO:0007669"/>
    <property type="project" value="InterPro"/>
</dbReference>
<evidence type="ECO:0000313" key="3">
    <source>
        <dbReference type="Proteomes" id="UP000320643"/>
    </source>
</evidence>
<comment type="caution">
    <text evidence="2">The sequence shown here is derived from an EMBL/GenBank/DDBJ whole genome shotgun (WGS) entry which is preliminary data.</text>
</comment>
<protein>
    <submittedName>
        <fullName evidence="2">Aldo/keto reductase</fullName>
    </submittedName>
</protein>